<keyword evidence="1 4" id="KW-0328">Glycosyltransferase</keyword>
<proteinExistence type="inferred from homology"/>
<dbReference type="InterPro" id="IPR017459">
    <property type="entry name" value="Glycosyl_Trfase_fam3_N_dom"/>
</dbReference>
<feature type="binding site" evidence="4">
    <location>
        <position position="99"/>
    </location>
    <ligand>
        <name>anthranilate</name>
        <dbReference type="ChEBI" id="CHEBI:16567"/>
        <label>1</label>
    </ligand>
</feature>
<keyword evidence="3 4" id="KW-0822">Tryptophan biosynthesis</keyword>
<comment type="caution">
    <text evidence="7">The sequence shown here is derived from an EMBL/GenBank/DDBJ whole genome shotgun (WGS) entry which is preliminary data.</text>
</comment>
<feature type="binding site" evidence="4">
    <location>
        <position position="107"/>
    </location>
    <ligand>
        <name>5-phospho-alpha-D-ribose 1-diphosphate</name>
        <dbReference type="ChEBI" id="CHEBI:58017"/>
    </ligand>
</feature>
<comment type="catalytic activity">
    <reaction evidence="4">
        <text>N-(5-phospho-beta-D-ribosyl)anthranilate + diphosphate = 5-phospho-alpha-D-ribose 1-diphosphate + anthranilate</text>
        <dbReference type="Rhea" id="RHEA:11768"/>
        <dbReference type="ChEBI" id="CHEBI:16567"/>
        <dbReference type="ChEBI" id="CHEBI:18277"/>
        <dbReference type="ChEBI" id="CHEBI:33019"/>
        <dbReference type="ChEBI" id="CHEBI:58017"/>
        <dbReference type="EC" id="2.4.2.18"/>
    </reaction>
</comment>
<feature type="binding site" evidence="4">
    <location>
        <begin position="109"/>
        <end position="112"/>
    </location>
    <ligand>
        <name>5-phospho-alpha-D-ribose 1-diphosphate</name>
        <dbReference type="ChEBI" id="CHEBI:58017"/>
    </ligand>
</feature>
<feature type="binding site" evidence="4">
    <location>
        <position position="255"/>
    </location>
    <ligand>
        <name>Mg(2+)</name>
        <dbReference type="ChEBI" id="CHEBI:18420"/>
        <label>1</label>
    </ligand>
</feature>
<feature type="binding site" evidence="4">
    <location>
        <position position="254"/>
    </location>
    <ligand>
        <name>Mg(2+)</name>
        <dbReference type="ChEBI" id="CHEBI:18420"/>
        <label>2</label>
    </ligand>
</feature>
<dbReference type="InterPro" id="IPR000312">
    <property type="entry name" value="Glycosyl_Trfase_fam3"/>
</dbReference>
<feature type="binding site" evidence="4">
    <location>
        <position position="255"/>
    </location>
    <ligand>
        <name>Mg(2+)</name>
        <dbReference type="ChEBI" id="CHEBI:18420"/>
        <label>2</label>
    </ligand>
</feature>
<dbReference type="EC" id="2.4.2.18" evidence="4"/>
<comment type="function">
    <text evidence="4">Catalyzes the transfer of the phosphoribosyl group of 5-phosphorylribose-1-pyrophosphate (PRPP) to anthranilate to yield N-(5'-phosphoribosyl)-anthranilate (PRA).</text>
</comment>
<dbReference type="EMBL" id="WOTB01000017">
    <property type="protein sequence ID" value="NHN85512.1"/>
    <property type="molecule type" value="Genomic_DNA"/>
</dbReference>
<keyword evidence="4" id="KW-0479">Metal-binding</keyword>
<dbReference type="GO" id="GO:0004048">
    <property type="term" value="F:anthranilate phosphoribosyltransferase activity"/>
    <property type="evidence" value="ECO:0007669"/>
    <property type="project" value="UniProtKB-EC"/>
</dbReference>
<evidence type="ECO:0000256" key="1">
    <source>
        <dbReference type="ARBA" id="ARBA00022676"/>
    </source>
</evidence>
<dbReference type="Pfam" id="PF02885">
    <property type="entry name" value="Glycos_trans_3N"/>
    <property type="match status" value="1"/>
</dbReference>
<evidence type="ECO:0000313" key="8">
    <source>
        <dbReference type="Proteomes" id="UP000635278"/>
    </source>
</evidence>
<evidence type="ECO:0000259" key="5">
    <source>
        <dbReference type="Pfam" id="PF00591"/>
    </source>
</evidence>
<name>A0ABX0JRR6_9PROT</name>
<feature type="domain" description="Glycosyl transferase family 3 N-terminal" evidence="6">
    <location>
        <begin position="30"/>
        <end position="81"/>
    </location>
</feature>
<keyword evidence="4" id="KW-0057">Aromatic amino acid biosynthesis</keyword>
<comment type="cofactor">
    <cofactor evidence="4">
        <name>Mg(2+)</name>
        <dbReference type="ChEBI" id="CHEBI:18420"/>
    </cofactor>
    <text evidence="4">Binds 2 magnesium ions per monomer.</text>
</comment>
<dbReference type="InterPro" id="IPR005940">
    <property type="entry name" value="Anthranilate_Pribosyl_Tfrase"/>
</dbReference>
<comment type="subunit">
    <text evidence="4">Homodimer.</text>
</comment>
<organism evidence="7 8">
    <name type="scientific">Acetobacter musti</name>
    <dbReference type="NCBI Taxonomy" id="864732"/>
    <lineage>
        <taxon>Bacteria</taxon>
        <taxon>Pseudomonadati</taxon>
        <taxon>Pseudomonadota</taxon>
        <taxon>Alphaproteobacteria</taxon>
        <taxon>Acetobacterales</taxon>
        <taxon>Acetobacteraceae</taxon>
        <taxon>Acetobacter</taxon>
    </lineage>
</organism>
<dbReference type="Gene3D" id="1.20.970.10">
    <property type="entry name" value="Transferase, Pyrimidine Nucleoside Phosphorylase, Chain C"/>
    <property type="match status" value="1"/>
</dbReference>
<keyword evidence="4" id="KW-0460">Magnesium</keyword>
<evidence type="ECO:0000313" key="7">
    <source>
        <dbReference type="EMBL" id="NHN85512.1"/>
    </source>
</evidence>
<feature type="binding site" evidence="4">
    <location>
        <position position="99"/>
    </location>
    <ligand>
        <name>5-phospho-alpha-D-ribose 1-diphosphate</name>
        <dbReference type="ChEBI" id="CHEBI:58017"/>
    </ligand>
</feature>
<accession>A0ABX0JRR6</accession>
<dbReference type="Pfam" id="PF00591">
    <property type="entry name" value="Glycos_transf_3"/>
    <property type="match status" value="1"/>
</dbReference>
<comment type="pathway">
    <text evidence="4">Amino-acid biosynthesis; L-tryptophan biosynthesis; L-tryptophan from chorismate: step 2/5.</text>
</comment>
<dbReference type="SUPFAM" id="SSF52418">
    <property type="entry name" value="Nucleoside phosphorylase/phosphoribosyltransferase catalytic domain"/>
    <property type="match status" value="1"/>
</dbReference>
<dbReference type="NCBIfam" id="TIGR01245">
    <property type="entry name" value="trpD"/>
    <property type="match status" value="1"/>
</dbReference>
<comment type="similarity">
    <text evidence="4">Belongs to the anthranilate phosphoribosyltransferase family.</text>
</comment>
<feature type="binding site" evidence="4">
    <location>
        <position position="139"/>
    </location>
    <ligand>
        <name>5-phospho-alpha-D-ribose 1-diphosphate</name>
        <dbReference type="ChEBI" id="CHEBI:58017"/>
    </ligand>
</feature>
<feature type="binding site" evidence="4">
    <location>
        <position position="130"/>
    </location>
    <ligand>
        <name>anthranilate</name>
        <dbReference type="ChEBI" id="CHEBI:16567"/>
        <label>1</label>
    </ligand>
</feature>
<dbReference type="InterPro" id="IPR035902">
    <property type="entry name" value="Nuc_phospho_transferase"/>
</dbReference>
<dbReference type="InterPro" id="IPR036320">
    <property type="entry name" value="Glycosyl_Trfase_fam3_N_dom_sf"/>
</dbReference>
<sequence length="385" mass="39834">MSGTSAPTSVRMPVMAPDECFRAFLVAASTGKIFSEEEAETIFGLIMDGAATESQIAAFLMAMRVRGEQPSELLGAVRALRVRMTVVDHVPSDTIDVCGTGGDGHGTLNVSTAVSFVMAALGVPVAKHGNRALSSRAGASDVLEALGVSLDTDPAVLGADLHTRRLAFLSAPNHHPAMRHAAGARKALGVRTLLNFVGPLANPAQVKRQLIGVSAKQWMKPIVDTLEKLGSERIWCVCGEIPGDHPDGIGAYIDEVTLAGPTRVEALENGKRLSFSLTPDMAGFQTAPVSAIAGGGPVENAVALEALLHGSKGPYRDTVLLNAACALHVAGQGVLLKDQQPDPAALVRLVSLAAHVLDNGAALAVLNASRARHAAGKAALEGRAS</sequence>
<dbReference type="PANTHER" id="PTHR43285">
    <property type="entry name" value="ANTHRANILATE PHOSPHORIBOSYLTRANSFERASE"/>
    <property type="match status" value="1"/>
</dbReference>
<evidence type="ECO:0000256" key="3">
    <source>
        <dbReference type="ARBA" id="ARBA00022822"/>
    </source>
</evidence>
<dbReference type="Gene3D" id="3.40.1030.10">
    <property type="entry name" value="Nucleoside phosphorylase/phosphoribosyltransferase catalytic domain"/>
    <property type="match status" value="1"/>
</dbReference>
<protein>
    <recommendedName>
        <fullName evidence="4">Anthranilate phosphoribosyltransferase</fullName>
        <ecNumber evidence="4">2.4.2.18</ecNumber>
    </recommendedName>
</protein>
<dbReference type="SUPFAM" id="SSF47648">
    <property type="entry name" value="Nucleoside phosphorylase/phosphoribosyltransferase N-terminal domain"/>
    <property type="match status" value="1"/>
</dbReference>
<dbReference type="PANTHER" id="PTHR43285:SF2">
    <property type="entry name" value="ANTHRANILATE PHOSPHORIBOSYLTRANSFERASE"/>
    <property type="match status" value="1"/>
</dbReference>
<feature type="binding site" evidence="4">
    <location>
        <position position="111"/>
    </location>
    <ligand>
        <name>Mg(2+)</name>
        <dbReference type="ChEBI" id="CHEBI:18420"/>
        <label>1</label>
    </ligand>
</feature>
<gene>
    <name evidence="4 7" type="primary">trpD</name>
    <name evidence="7" type="ORF">GOB93_12790</name>
</gene>
<dbReference type="Proteomes" id="UP000635278">
    <property type="component" value="Unassembled WGS sequence"/>
</dbReference>
<evidence type="ECO:0000259" key="6">
    <source>
        <dbReference type="Pfam" id="PF02885"/>
    </source>
</evidence>
<feature type="binding site" evidence="4">
    <location>
        <begin position="102"/>
        <end position="103"/>
    </location>
    <ligand>
        <name>5-phospho-alpha-D-ribose 1-diphosphate</name>
        <dbReference type="ChEBI" id="CHEBI:58017"/>
    </ligand>
</feature>
<feature type="binding site" evidence="4">
    <location>
        <position position="185"/>
    </location>
    <ligand>
        <name>anthranilate</name>
        <dbReference type="ChEBI" id="CHEBI:16567"/>
        <label>2</label>
    </ligand>
</feature>
<comment type="caution">
    <text evidence="4">Lacks conserved residue(s) required for the propagation of feature annotation.</text>
</comment>
<evidence type="ECO:0000256" key="4">
    <source>
        <dbReference type="HAMAP-Rule" id="MF_00211"/>
    </source>
</evidence>
<evidence type="ECO:0000256" key="2">
    <source>
        <dbReference type="ARBA" id="ARBA00022679"/>
    </source>
</evidence>
<feature type="domain" description="Glycosyl transferase family 3" evidence="5">
    <location>
        <begin position="93"/>
        <end position="334"/>
    </location>
</feature>
<keyword evidence="2 4" id="KW-0808">Transferase</keyword>
<keyword evidence="8" id="KW-1185">Reference proteome</keyword>
<keyword evidence="4" id="KW-0028">Amino-acid biosynthesis</keyword>
<reference evidence="7 8" key="1">
    <citation type="journal article" date="2020" name="Int. J. Syst. Evol. Microbiol.">
        <title>Novel acetic acid bacteria from cider fermentations: Acetobacter conturbans sp. nov. and Acetobacter fallax sp. nov.</title>
        <authorList>
            <person name="Sombolestani A.S."/>
            <person name="Cleenwerck I."/>
            <person name="Cnockaert M."/>
            <person name="Borremans W."/>
            <person name="Wieme A.D."/>
            <person name="De Vuyst L."/>
            <person name="Vandamme P."/>
        </authorList>
    </citation>
    <scope>NUCLEOTIDE SEQUENCE [LARGE SCALE GENOMIC DNA]</scope>
    <source>
        <strain evidence="7 8">LMG 30640</strain>
    </source>
</reference>
<feature type="binding site" evidence="4">
    <location>
        <begin position="127"/>
        <end position="135"/>
    </location>
    <ligand>
        <name>5-phospho-alpha-D-ribose 1-diphosphate</name>
        <dbReference type="ChEBI" id="CHEBI:58017"/>
    </ligand>
</feature>
<dbReference type="HAMAP" id="MF_00211">
    <property type="entry name" value="TrpD"/>
    <property type="match status" value="1"/>
</dbReference>